<dbReference type="AlphaFoldDB" id="A0A0B0PBE9"/>
<accession>A0A0B0PBE9</accession>
<evidence type="ECO:0000313" key="2">
    <source>
        <dbReference type="Proteomes" id="UP000032142"/>
    </source>
</evidence>
<dbReference type="EMBL" id="KN416215">
    <property type="protein sequence ID" value="KHG20626.1"/>
    <property type="molecule type" value="Genomic_DNA"/>
</dbReference>
<reference evidence="2" key="1">
    <citation type="submission" date="2014-09" db="EMBL/GenBank/DDBJ databases">
        <authorList>
            <person name="Mudge J."/>
            <person name="Ramaraj T."/>
            <person name="Lindquist I.E."/>
            <person name="Bharti A.K."/>
            <person name="Sundararajan A."/>
            <person name="Cameron C.T."/>
            <person name="Woodward J.E."/>
            <person name="May G.D."/>
            <person name="Brubaker C."/>
            <person name="Broadhvest J."/>
            <person name="Wilkins T.A."/>
        </authorList>
    </citation>
    <scope>NUCLEOTIDE SEQUENCE</scope>
    <source>
        <strain evidence="2">cv. AKA8401</strain>
    </source>
</reference>
<name>A0A0B0PBE9_GOSAR</name>
<proteinExistence type="predicted"/>
<keyword evidence="2" id="KW-1185">Reference proteome</keyword>
<protein>
    <submittedName>
        <fullName evidence="1">Uncharacterized protein</fullName>
    </submittedName>
</protein>
<sequence>MTLISYYKAKVPCKTMSRHGNGKFQKDST</sequence>
<organism evidence="1 2">
    <name type="scientific">Gossypium arboreum</name>
    <name type="common">Tree cotton</name>
    <name type="synonym">Gossypium nanking</name>
    <dbReference type="NCBI Taxonomy" id="29729"/>
    <lineage>
        <taxon>Eukaryota</taxon>
        <taxon>Viridiplantae</taxon>
        <taxon>Streptophyta</taxon>
        <taxon>Embryophyta</taxon>
        <taxon>Tracheophyta</taxon>
        <taxon>Spermatophyta</taxon>
        <taxon>Magnoliopsida</taxon>
        <taxon>eudicotyledons</taxon>
        <taxon>Gunneridae</taxon>
        <taxon>Pentapetalae</taxon>
        <taxon>rosids</taxon>
        <taxon>malvids</taxon>
        <taxon>Malvales</taxon>
        <taxon>Malvaceae</taxon>
        <taxon>Malvoideae</taxon>
        <taxon>Gossypium</taxon>
    </lineage>
</organism>
<gene>
    <name evidence="1" type="ORF">F383_24806</name>
</gene>
<evidence type="ECO:0000313" key="1">
    <source>
        <dbReference type="EMBL" id="KHG20626.1"/>
    </source>
</evidence>
<dbReference type="Proteomes" id="UP000032142">
    <property type="component" value="Unassembled WGS sequence"/>
</dbReference>